<name>A0A517XUQ8_9BACT</name>
<dbReference type="RefSeq" id="WP_145240042.1">
    <property type="nucleotide sequence ID" value="NZ_CP036273.1"/>
</dbReference>
<feature type="transmembrane region" description="Helical" evidence="1">
    <location>
        <begin position="108"/>
        <end position="127"/>
    </location>
</feature>
<keyword evidence="1" id="KW-1133">Transmembrane helix</keyword>
<keyword evidence="1" id="KW-0812">Transmembrane</keyword>
<evidence type="ECO:0000256" key="1">
    <source>
        <dbReference type="SAM" id="Phobius"/>
    </source>
</evidence>
<feature type="transmembrane region" description="Helical" evidence="1">
    <location>
        <begin position="32"/>
        <end position="49"/>
    </location>
</feature>
<sequence length="255" mass="27870">MTDDVVMRQELQRVAAYRELCATVRRGGRHNAVFAALMLLLAFSVVQAGAVLSGYIFGALALAELLIGLWKWLAPSAEGVLLDGVVLLAFGGWNIVRTALVVQAGGQPQAFSVILGLFLIWGAVGRFRAYSQLRRLFAERPTRDQLAWFDGLVAEIRQSDPETDTTALDLPTPPRWKAKLLGNTAFLVATKGESAVVAGPWDIDLVQRGKRGRRGVPVEMMIYGQMTPRFDVDAATFENFQTWAAAARGEPTGPR</sequence>
<evidence type="ECO:0000313" key="2">
    <source>
        <dbReference type="EMBL" id="QDU21236.1"/>
    </source>
</evidence>
<keyword evidence="3" id="KW-1185">Reference proteome</keyword>
<gene>
    <name evidence="2" type="ORF">ETAA1_32010</name>
</gene>
<protein>
    <submittedName>
        <fullName evidence="2">Uncharacterized protein</fullName>
    </submittedName>
</protein>
<dbReference type="EMBL" id="CP036273">
    <property type="protein sequence ID" value="QDU21236.1"/>
    <property type="molecule type" value="Genomic_DNA"/>
</dbReference>
<dbReference type="AlphaFoldDB" id="A0A517XUQ8"/>
<dbReference type="KEGG" id="uli:ETAA1_32010"/>
<evidence type="ECO:0000313" key="3">
    <source>
        <dbReference type="Proteomes" id="UP000319576"/>
    </source>
</evidence>
<dbReference type="OrthoDB" id="281821at2"/>
<keyword evidence="1" id="KW-0472">Membrane</keyword>
<proteinExistence type="predicted"/>
<feature type="transmembrane region" description="Helical" evidence="1">
    <location>
        <begin position="55"/>
        <end position="73"/>
    </location>
</feature>
<organism evidence="2 3">
    <name type="scientific">Urbifossiella limnaea</name>
    <dbReference type="NCBI Taxonomy" id="2528023"/>
    <lineage>
        <taxon>Bacteria</taxon>
        <taxon>Pseudomonadati</taxon>
        <taxon>Planctomycetota</taxon>
        <taxon>Planctomycetia</taxon>
        <taxon>Gemmatales</taxon>
        <taxon>Gemmataceae</taxon>
        <taxon>Urbifossiella</taxon>
    </lineage>
</organism>
<feature type="transmembrane region" description="Helical" evidence="1">
    <location>
        <begin position="80"/>
        <end position="96"/>
    </location>
</feature>
<reference evidence="2 3" key="1">
    <citation type="submission" date="2019-02" db="EMBL/GenBank/DDBJ databases">
        <title>Deep-cultivation of Planctomycetes and their phenomic and genomic characterization uncovers novel biology.</title>
        <authorList>
            <person name="Wiegand S."/>
            <person name="Jogler M."/>
            <person name="Boedeker C."/>
            <person name="Pinto D."/>
            <person name="Vollmers J."/>
            <person name="Rivas-Marin E."/>
            <person name="Kohn T."/>
            <person name="Peeters S.H."/>
            <person name="Heuer A."/>
            <person name="Rast P."/>
            <person name="Oberbeckmann S."/>
            <person name="Bunk B."/>
            <person name="Jeske O."/>
            <person name="Meyerdierks A."/>
            <person name="Storesund J.E."/>
            <person name="Kallscheuer N."/>
            <person name="Luecker S."/>
            <person name="Lage O.M."/>
            <person name="Pohl T."/>
            <person name="Merkel B.J."/>
            <person name="Hornburger P."/>
            <person name="Mueller R.-W."/>
            <person name="Bruemmer F."/>
            <person name="Labrenz M."/>
            <person name="Spormann A.M."/>
            <person name="Op den Camp H."/>
            <person name="Overmann J."/>
            <person name="Amann R."/>
            <person name="Jetten M.S.M."/>
            <person name="Mascher T."/>
            <person name="Medema M.H."/>
            <person name="Devos D.P."/>
            <person name="Kaster A.-K."/>
            <person name="Ovreas L."/>
            <person name="Rohde M."/>
            <person name="Galperin M.Y."/>
            <person name="Jogler C."/>
        </authorList>
    </citation>
    <scope>NUCLEOTIDE SEQUENCE [LARGE SCALE GENOMIC DNA]</scope>
    <source>
        <strain evidence="2 3">ETA_A1</strain>
    </source>
</reference>
<accession>A0A517XUQ8</accession>
<dbReference type="Proteomes" id="UP000319576">
    <property type="component" value="Chromosome"/>
</dbReference>